<dbReference type="SUPFAM" id="SSF54373">
    <property type="entry name" value="FAD-linked reductases, C-terminal domain"/>
    <property type="match status" value="1"/>
</dbReference>
<dbReference type="GO" id="GO:0016614">
    <property type="term" value="F:oxidoreductase activity, acting on CH-OH group of donors"/>
    <property type="evidence" value="ECO:0007669"/>
    <property type="project" value="InterPro"/>
</dbReference>
<evidence type="ECO:0000256" key="10">
    <source>
        <dbReference type="RuleBase" id="RU003968"/>
    </source>
</evidence>
<feature type="active site" description="Proton donor" evidence="8">
    <location>
        <position position="544"/>
    </location>
</feature>
<evidence type="ECO:0000256" key="3">
    <source>
        <dbReference type="ARBA" id="ARBA00022630"/>
    </source>
</evidence>
<dbReference type="Gene3D" id="3.50.50.60">
    <property type="entry name" value="FAD/NAD(P)-binding domain"/>
    <property type="match status" value="1"/>
</dbReference>
<dbReference type="OMA" id="IMLVSTY"/>
<dbReference type="Pfam" id="PF05199">
    <property type="entry name" value="GMC_oxred_C"/>
    <property type="match status" value="1"/>
</dbReference>
<evidence type="ECO:0000259" key="13">
    <source>
        <dbReference type="PROSITE" id="PS00624"/>
    </source>
</evidence>
<dbReference type="InParanoid" id="D8Q9M2"/>
<dbReference type="HOGENOM" id="CLU_002865_6_0_1"/>
<dbReference type="PIRSF" id="PIRSF000137">
    <property type="entry name" value="Alcohol_oxidase"/>
    <property type="match status" value="1"/>
</dbReference>
<comment type="cofactor">
    <cofactor evidence="1 9">
        <name>FAD</name>
        <dbReference type="ChEBI" id="CHEBI:57692"/>
    </cofactor>
</comment>
<dbReference type="AlphaFoldDB" id="D8Q9M2"/>
<evidence type="ECO:0000256" key="5">
    <source>
        <dbReference type="ARBA" id="ARBA00022827"/>
    </source>
</evidence>
<evidence type="ECO:0000256" key="6">
    <source>
        <dbReference type="ARBA" id="ARBA00023002"/>
    </source>
</evidence>
<sequence length="607" mass="64804">MRLSLISVLVYASVVRCVTVQDGGAFAAEPFDYIIIGAGTAGLVVATRLSEDPSVRVGVIEAGETAKNVDIIDVPGLYGADVGTKYDWNYTAEAQGDIPSVSWPRGKVVGGSSALNFLVWDLPSAADFDAFERLGSPGWNWANISSGVKKATNFTTLTPDQTNELGGIQPNVSDYGTDGPVHVSFGRFFPPITKLWIAALNVLGIPTNGRPNGGSIVGVNLTPMDVRPDNMTRDYSAPARYYPREARENLVLLTSALVSRVNFDPGARQGLVAKSVTYISGGQAYNATASREVILSAGTVNTPQVLELSGIGTKDVLDLARIEQLIDLPVGENLQDHTTVSLNYEIRNDIVTTSALATNATLAAEQLALWHAHQPSMYDFGTRGIGYLNLPQLVGEDRAQDIIAKAEAYAQGQNGSVYADVLAKQVDLMKNETVGQIELITVDSGRGVEMEEGKAYMSFVVANQHPLSRGSIHINSSDPSVYPIIKPNYYSVDLDLVMHVAGVDWALKIAQTAPYADLVVQQLLPTAGQDLREFVKAQVSSEAHPIGTASMLPYGRGGVVDAELRVYGTSNLRVVDASVIPLHVSAHLQATVIGIAERAAELITGAV</sequence>
<evidence type="ECO:0000256" key="2">
    <source>
        <dbReference type="ARBA" id="ARBA00010790"/>
    </source>
</evidence>
<dbReference type="PANTHER" id="PTHR11552:SF201">
    <property type="entry name" value="GLUCOSE-METHANOL-CHOLINE OXIDOREDUCTASE N-TERMINAL DOMAIN-CONTAINING PROTEIN"/>
    <property type="match status" value="1"/>
</dbReference>
<proteinExistence type="inferred from homology"/>
<dbReference type="Gene3D" id="3.30.560.10">
    <property type="entry name" value="Glucose Oxidase, domain 3"/>
    <property type="match status" value="1"/>
</dbReference>
<evidence type="ECO:0000256" key="11">
    <source>
        <dbReference type="SAM" id="SignalP"/>
    </source>
</evidence>
<evidence type="ECO:0000313" key="14">
    <source>
        <dbReference type="EMBL" id="EFI95250.1"/>
    </source>
</evidence>
<dbReference type="GO" id="GO:0050660">
    <property type="term" value="F:flavin adenine dinucleotide binding"/>
    <property type="evidence" value="ECO:0007669"/>
    <property type="project" value="InterPro"/>
</dbReference>
<dbReference type="VEuPathDB" id="FungiDB:SCHCODRAFT_02343034"/>
<dbReference type="EMBL" id="GL377308">
    <property type="protein sequence ID" value="EFI95250.1"/>
    <property type="molecule type" value="Genomic_DNA"/>
</dbReference>
<feature type="domain" description="Glucose-methanol-choline oxidoreductase N-terminal" evidence="12">
    <location>
        <begin position="106"/>
        <end position="129"/>
    </location>
</feature>
<evidence type="ECO:0000313" key="15">
    <source>
        <dbReference type="Proteomes" id="UP000007431"/>
    </source>
</evidence>
<organism evidence="15">
    <name type="scientific">Schizophyllum commune (strain H4-8 / FGSC 9210)</name>
    <name type="common">Split gill fungus</name>
    <dbReference type="NCBI Taxonomy" id="578458"/>
    <lineage>
        <taxon>Eukaryota</taxon>
        <taxon>Fungi</taxon>
        <taxon>Dikarya</taxon>
        <taxon>Basidiomycota</taxon>
        <taxon>Agaricomycotina</taxon>
        <taxon>Agaricomycetes</taxon>
        <taxon>Agaricomycetidae</taxon>
        <taxon>Agaricales</taxon>
        <taxon>Schizophyllaceae</taxon>
        <taxon>Schizophyllum</taxon>
    </lineage>
</organism>
<dbReference type="PANTHER" id="PTHR11552">
    <property type="entry name" value="GLUCOSE-METHANOL-CHOLINE GMC OXIDOREDUCTASE"/>
    <property type="match status" value="1"/>
</dbReference>
<evidence type="ECO:0000256" key="4">
    <source>
        <dbReference type="ARBA" id="ARBA00022729"/>
    </source>
</evidence>
<dbReference type="InterPro" id="IPR000172">
    <property type="entry name" value="GMC_OxRdtase_N"/>
</dbReference>
<feature type="active site" description="Proton acceptor" evidence="8">
    <location>
        <position position="587"/>
    </location>
</feature>
<feature type="binding site" evidence="9">
    <location>
        <position position="258"/>
    </location>
    <ligand>
        <name>FAD</name>
        <dbReference type="ChEBI" id="CHEBI:57692"/>
    </ligand>
</feature>
<dbReference type="SUPFAM" id="SSF51905">
    <property type="entry name" value="FAD/NAD(P)-binding domain"/>
    <property type="match status" value="1"/>
</dbReference>
<evidence type="ECO:0000256" key="7">
    <source>
        <dbReference type="ARBA" id="ARBA00023180"/>
    </source>
</evidence>
<keyword evidence="15" id="KW-1185">Reference proteome</keyword>
<dbReference type="Pfam" id="PF00732">
    <property type="entry name" value="GMC_oxred_N"/>
    <property type="match status" value="1"/>
</dbReference>
<reference evidence="14 15" key="1">
    <citation type="journal article" date="2010" name="Nat. Biotechnol.">
        <title>Genome sequence of the model mushroom Schizophyllum commune.</title>
        <authorList>
            <person name="Ohm R.A."/>
            <person name="de Jong J.F."/>
            <person name="Lugones L.G."/>
            <person name="Aerts A."/>
            <person name="Kothe E."/>
            <person name="Stajich J.E."/>
            <person name="de Vries R.P."/>
            <person name="Record E."/>
            <person name="Levasseur A."/>
            <person name="Baker S.E."/>
            <person name="Bartholomew K.A."/>
            <person name="Coutinho P.M."/>
            <person name="Erdmann S."/>
            <person name="Fowler T.J."/>
            <person name="Gathman A.C."/>
            <person name="Lombard V."/>
            <person name="Henrissat B."/>
            <person name="Knabe N."/>
            <person name="Kuees U."/>
            <person name="Lilly W.W."/>
            <person name="Lindquist E."/>
            <person name="Lucas S."/>
            <person name="Magnuson J.K."/>
            <person name="Piumi F."/>
            <person name="Raudaskoski M."/>
            <person name="Salamov A."/>
            <person name="Schmutz J."/>
            <person name="Schwarze F.W.M.R."/>
            <person name="vanKuyk P.A."/>
            <person name="Horton J.S."/>
            <person name="Grigoriev I.V."/>
            <person name="Woesten H.A.B."/>
        </authorList>
    </citation>
    <scope>NUCLEOTIDE SEQUENCE [LARGE SCALE GENOMIC DNA]</scope>
    <source>
        <strain evidence="15">H4-8 / FGSC 9210</strain>
    </source>
</reference>
<dbReference type="GeneID" id="9588367"/>
<protein>
    <submittedName>
        <fullName evidence="14">GMC oxidoreductase</fullName>
    </submittedName>
</protein>
<evidence type="ECO:0000256" key="8">
    <source>
        <dbReference type="PIRSR" id="PIRSR000137-1"/>
    </source>
</evidence>
<keyword evidence="4 11" id="KW-0732">Signal</keyword>
<feature type="binding site" evidence="9">
    <location>
        <begin position="116"/>
        <end position="119"/>
    </location>
    <ligand>
        <name>FAD</name>
        <dbReference type="ChEBI" id="CHEBI:57692"/>
    </ligand>
</feature>
<dbReference type="RefSeq" id="XP_003030153.1">
    <property type="nucleotide sequence ID" value="XM_003030107.1"/>
</dbReference>
<keyword evidence="7" id="KW-0325">Glycoprotein</keyword>
<evidence type="ECO:0000256" key="1">
    <source>
        <dbReference type="ARBA" id="ARBA00001974"/>
    </source>
</evidence>
<keyword evidence="5 9" id="KW-0274">FAD</keyword>
<feature type="chain" id="PRO_5003120760" evidence="11">
    <location>
        <begin position="18"/>
        <end position="607"/>
    </location>
</feature>
<feature type="binding site" evidence="9">
    <location>
        <position position="108"/>
    </location>
    <ligand>
        <name>FAD</name>
        <dbReference type="ChEBI" id="CHEBI:57692"/>
    </ligand>
</feature>
<accession>D8Q9M2</accession>
<dbReference type="Proteomes" id="UP000007431">
    <property type="component" value="Unassembled WGS sequence"/>
</dbReference>
<dbReference type="InterPro" id="IPR036188">
    <property type="entry name" value="FAD/NAD-bd_sf"/>
</dbReference>
<dbReference type="KEGG" id="scm:SCHCO_02343034"/>
<evidence type="ECO:0000256" key="9">
    <source>
        <dbReference type="PIRSR" id="PIRSR000137-2"/>
    </source>
</evidence>
<feature type="signal peptide" evidence="11">
    <location>
        <begin position="1"/>
        <end position="17"/>
    </location>
</feature>
<feature type="domain" description="Glucose-methanol-choline oxidoreductase N-terminal" evidence="13">
    <location>
        <begin position="298"/>
        <end position="312"/>
    </location>
</feature>
<name>D8Q9M2_SCHCM</name>
<keyword evidence="6" id="KW-0560">Oxidoreductase</keyword>
<keyword evidence="3 10" id="KW-0285">Flavoprotein</keyword>
<gene>
    <name evidence="14" type="ORF">SCHCODRAFT_57449</name>
</gene>
<dbReference type="InterPro" id="IPR012132">
    <property type="entry name" value="GMC_OxRdtase"/>
</dbReference>
<dbReference type="OrthoDB" id="269227at2759"/>
<evidence type="ECO:0000259" key="12">
    <source>
        <dbReference type="PROSITE" id="PS00623"/>
    </source>
</evidence>
<dbReference type="eggNOG" id="KOG1238">
    <property type="taxonomic scope" value="Eukaryota"/>
</dbReference>
<comment type="similarity">
    <text evidence="2 10">Belongs to the GMC oxidoreductase family.</text>
</comment>
<dbReference type="PROSITE" id="PS00623">
    <property type="entry name" value="GMC_OXRED_1"/>
    <property type="match status" value="1"/>
</dbReference>
<dbReference type="PROSITE" id="PS00624">
    <property type="entry name" value="GMC_OXRED_2"/>
    <property type="match status" value="1"/>
</dbReference>
<dbReference type="InterPro" id="IPR007867">
    <property type="entry name" value="GMC_OxRtase_C"/>
</dbReference>